<dbReference type="AlphaFoldDB" id="A0A2S2ND22"/>
<feature type="compositionally biased region" description="Low complexity" evidence="1">
    <location>
        <begin position="103"/>
        <end position="118"/>
    </location>
</feature>
<gene>
    <name evidence="2" type="ORF">g.46627</name>
</gene>
<evidence type="ECO:0000256" key="1">
    <source>
        <dbReference type="SAM" id="MobiDB-lite"/>
    </source>
</evidence>
<evidence type="ECO:0000313" key="2">
    <source>
        <dbReference type="EMBL" id="MBY15093.1"/>
    </source>
</evidence>
<accession>A0A2S2ND22</accession>
<reference evidence="2" key="1">
    <citation type="submission" date="2018-04" db="EMBL/GenBank/DDBJ databases">
        <title>Transcriptome of Schizaphis graminum biotype I.</title>
        <authorList>
            <person name="Scully E.D."/>
            <person name="Geib S.M."/>
            <person name="Palmer N.A."/>
            <person name="Koch K."/>
            <person name="Bradshaw J."/>
            <person name="Heng-Moss T."/>
            <person name="Sarath G."/>
        </authorList>
    </citation>
    <scope>NUCLEOTIDE SEQUENCE</scope>
</reference>
<protein>
    <submittedName>
        <fullName evidence="2">Uncharacterized protein</fullName>
    </submittedName>
</protein>
<organism evidence="2">
    <name type="scientific">Schizaphis graminum</name>
    <name type="common">Green bug aphid</name>
    <dbReference type="NCBI Taxonomy" id="13262"/>
    <lineage>
        <taxon>Eukaryota</taxon>
        <taxon>Metazoa</taxon>
        <taxon>Ecdysozoa</taxon>
        <taxon>Arthropoda</taxon>
        <taxon>Hexapoda</taxon>
        <taxon>Insecta</taxon>
        <taxon>Pterygota</taxon>
        <taxon>Neoptera</taxon>
        <taxon>Paraneoptera</taxon>
        <taxon>Hemiptera</taxon>
        <taxon>Sternorrhyncha</taxon>
        <taxon>Aphidomorpha</taxon>
        <taxon>Aphidoidea</taxon>
        <taxon>Aphididae</taxon>
        <taxon>Aphidini</taxon>
        <taxon>Schizaphis</taxon>
    </lineage>
</organism>
<proteinExistence type="predicted"/>
<feature type="region of interest" description="Disordered" evidence="1">
    <location>
        <begin position="94"/>
        <end position="121"/>
    </location>
</feature>
<sequence>MISEIEAKPLDLRVKCEPDETNSESDDTEDIKPIYKGYKKCIIKQFRNEKDENIDFLDHLRIAGNGGVGNPGAADHLPPRQQLSFALPHGFHHAGSLPPSPADSGVSDVDSSSSGHTSTDTELRARLQPHQYHHQGQIMFALITEYIIIMLSFSSSSSSTFITILSK</sequence>
<dbReference type="EMBL" id="GGMR01002474">
    <property type="protein sequence ID" value="MBY15093.1"/>
    <property type="molecule type" value="Transcribed_RNA"/>
</dbReference>
<name>A0A2S2ND22_SCHGA</name>